<sequence>MGRPHRVRLLESFLHFRAGDVTGVTGLGGTFAVEPNGSAEPPVLSAVHGEPMFDDDNFPALRRT</sequence>
<name>L8PLP6_STRVR</name>
<organism evidence="1 2">
    <name type="scientific">Streptomyces viridochromogenes Tue57</name>
    <dbReference type="NCBI Taxonomy" id="1160705"/>
    <lineage>
        <taxon>Bacteria</taxon>
        <taxon>Bacillati</taxon>
        <taxon>Actinomycetota</taxon>
        <taxon>Actinomycetes</taxon>
        <taxon>Kitasatosporales</taxon>
        <taxon>Streptomycetaceae</taxon>
        <taxon>Streptomyces</taxon>
    </lineage>
</organism>
<reference evidence="1 2" key="1">
    <citation type="journal article" date="2013" name="Genome Announc.">
        <title>Draft Genome Sequence of Streptomyces viridochromogenes Strain Tu57, Producer of Avilamycin.</title>
        <authorList>
            <person name="Gruning B.A."/>
            <person name="Erxleben A."/>
            <person name="Hahnlein A."/>
            <person name="Gunther S."/>
        </authorList>
    </citation>
    <scope>NUCLEOTIDE SEQUENCE [LARGE SCALE GENOMIC DNA]</scope>
    <source>
        <strain evidence="1 2">Tue57</strain>
    </source>
</reference>
<protein>
    <submittedName>
        <fullName evidence="1">Uncharacterized protein</fullName>
    </submittedName>
</protein>
<evidence type="ECO:0000313" key="2">
    <source>
        <dbReference type="Proteomes" id="UP000011205"/>
    </source>
</evidence>
<dbReference type="EMBL" id="AMLP01000067">
    <property type="protein sequence ID" value="ELS56923.1"/>
    <property type="molecule type" value="Genomic_DNA"/>
</dbReference>
<evidence type="ECO:0000313" key="1">
    <source>
        <dbReference type="EMBL" id="ELS56923.1"/>
    </source>
</evidence>
<gene>
    <name evidence="1" type="ORF">STVIR_2091</name>
</gene>
<dbReference type="PATRIC" id="fig|1160705.3.peg.2080"/>
<dbReference type="Proteomes" id="UP000011205">
    <property type="component" value="Unassembled WGS sequence"/>
</dbReference>
<dbReference type="AlphaFoldDB" id="L8PLP6"/>
<comment type="caution">
    <text evidence="1">The sequence shown here is derived from an EMBL/GenBank/DDBJ whole genome shotgun (WGS) entry which is preliminary data.</text>
</comment>
<proteinExistence type="predicted"/>
<accession>L8PLP6</accession>